<evidence type="ECO:0000313" key="3">
    <source>
        <dbReference type="EMBL" id="KAF7363830.1"/>
    </source>
</evidence>
<proteinExistence type="predicted"/>
<name>A0A8H6YTY3_9AGAR</name>
<evidence type="ECO:0000256" key="2">
    <source>
        <dbReference type="SAM" id="Phobius"/>
    </source>
</evidence>
<keyword evidence="2" id="KW-1133">Transmembrane helix</keyword>
<reference evidence="3" key="1">
    <citation type="submission" date="2020-05" db="EMBL/GenBank/DDBJ databases">
        <title>Mycena genomes resolve the evolution of fungal bioluminescence.</title>
        <authorList>
            <person name="Tsai I.J."/>
        </authorList>
    </citation>
    <scope>NUCLEOTIDE SEQUENCE</scope>
    <source>
        <strain evidence="3">160909Yilan</strain>
    </source>
</reference>
<gene>
    <name evidence="3" type="ORF">MSAN_01041000</name>
</gene>
<dbReference type="AlphaFoldDB" id="A0A8H6YTY3"/>
<keyword evidence="2" id="KW-0812">Transmembrane</keyword>
<dbReference type="Proteomes" id="UP000623467">
    <property type="component" value="Unassembled WGS sequence"/>
</dbReference>
<feature type="region of interest" description="Disordered" evidence="1">
    <location>
        <begin position="353"/>
        <end position="381"/>
    </location>
</feature>
<feature type="transmembrane region" description="Helical" evidence="2">
    <location>
        <begin position="64"/>
        <end position="90"/>
    </location>
</feature>
<evidence type="ECO:0000256" key="1">
    <source>
        <dbReference type="SAM" id="MobiDB-lite"/>
    </source>
</evidence>
<dbReference type="OrthoDB" id="3357029at2759"/>
<feature type="transmembrane region" description="Helical" evidence="2">
    <location>
        <begin position="201"/>
        <end position="226"/>
    </location>
</feature>
<feature type="transmembrane region" description="Helical" evidence="2">
    <location>
        <begin position="541"/>
        <end position="562"/>
    </location>
</feature>
<evidence type="ECO:0000313" key="4">
    <source>
        <dbReference type="Proteomes" id="UP000623467"/>
    </source>
</evidence>
<comment type="caution">
    <text evidence="3">The sequence shown here is derived from an EMBL/GenBank/DDBJ whole genome shotgun (WGS) entry which is preliminary data.</text>
</comment>
<accession>A0A8H6YTY3</accession>
<keyword evidence="4" id="KW-1185">Reference proteome</keyword>
<keyword evidence="2" id="KW-0472">Membrane</keyword>
<feature type="compositionally biased region" description="Low complexity" evidence="1">
    <location>
        <begin position="357"/>
        <end position="377"/>
    </location>
</feature>
<organism evidence="3 4">
    <name type="scientific">Mycena sanguinolenta</name>
    <dbReference type="NCBI Taxonomy" id="230812"/>
    <lineage>
        <taxon>Eukaryota</taxon>
        <taxon>Fungi</taxon>
        <taxon>Dikarya</taxon>
        <taxon>Basidiomycota</taxon>
        <taxon>Agaricomycotina</taxon>
        <taxon>Agaricomycetes</taxon>
        <taxon>Agaricomycetidae</taxon>
        <taxon>Agaricales</taxon>
        <taxon>Marasmiineae</taxon>
        <taxon>Mycenaceae</taxon>
        <taxon>Mycena</taxon>
    </lineage>
</organism>
<protein>
    <submittedName>
        <fullName evidence="3">Uncharacterized protein</fullName>
    </submittedName>
</protein>
<dbReference type="EMBL" id="JACAZH010000007">
    <property type="protein sequence ID" value="KAF7363830.1"/>
    <property type="molecule type" value="Genomic_DNA"/>
</dbReference>
<sequence>MSTSSTSKHPALGIEKVLPEAPEHLAPLRKHQSSPFFNRTQSSPFLNRSASPFFDRPSDGRLRWIFPLPALVIALLTFVLATVFLLYLSVIRRVPDPGGSDISAIFVSELAADTLIGLVISTIATHTVSISVPFLIYVAAYCVAGKWLGEQEFPRQTRTALPTPLQYAFMVKMLTTTNIASVFQAGRYVREWRRSIQFPRAFHLALALTTLILGLSYSLILADIWLHGASSIVQGTGTVLAESILPVGLTFNQSVCTTSNACLNDTAGWASKAPWVTQTGLRIAANNSAAFSVVTINNASDLAVVVPTLSDPSLMLETPSFGVRAQCTSLTPNCTAASQNQCPGYPQGNLQLALGGNTTSSTNTTSSHSSTPTSSNTLPVSTQPVTNLAAAAQAGNPQAVRLQLQWSPNGIIRPANPTAIETSNGNILSWALCNMTFYNVTLWHQDGNYSVMGDPVLADSNFAAIMQGGLFSQAGNLQLVSNLQATMLAQPNVSGAVAALNQELGRLTLALFAGTLQPTTAATQHISQDSMLLGRYPFPPVIVYLVLLYAYTFTAAGIYVWAARLRSTLFRAPGYKTTSAVQLAQLRLTDPLALVAALYPSYPRRVRAGQRPGLVPRRRHHAAACDG</sequence>